<evidence type="ECO:0000313" key="1">
    <source>
        <dbReference type="EMBL" id="MEJ7137727.1"/>
    </source>
</evidence>
<organism evidence="1 2">
    <name type="scientific">Amphibiibacter pelophylacis</name>
    <dbReference type="NCBI Taxonomy" id="1799477"/>
    <lineage>
        <taxon>Bacteria</taxon>
        <taxon>Pseudomonadati</taxon>
        <taxon>Pseudomonadota</taxon>
        <taxon>Betaproteobacteria</taxon>
        <taxon>Burkholderiales</taxon>
        <taxon>Sphaerotilaceae</taxon>
        <taxon>Amphibiibacter</taxon>
    </lineage>
</organism>
<sequence length="165" mass="17183">MSDAAPIALPLTRAQRDAVQRALAAQGQQPGALLPVLHAVQDALGFIPPASVAVLAQGLGLSRADVHGVITYYHHFRQTPPARHTLQLCQAEACRACGATELMAQATERLSAALPGAVGLEPVYCLGLCASAPALMLDEQPLGRVTPQRLDELLTPLLAAGQEAA</sequence>
<comment type="caution">
    <text evidence="1">The sequence shown here is derived from an EMBL/GenBank/DDBJ whole genome shotgun (WGS) entry which is preliminary data.</text>
</comment>
<protein>
    <submittedName>
        <fullName evidence="1">NAD(P)H-dependent oxidoreductase subunit E</fullName>
    </submittedName>
</protein>
<dbReference type="EMBL" id="JAWDIE010000005">
    <property type="protein sequence ID" value="MEJ7137727.1"/>
    <property type="molecule type" value="Genomic_DNA"/>
</dbReference>
<accession>A0ACC6P0U6</accession>
<proteinExistence type="predicted"/>
<name>A0ACC6P0U6_9BURK</name>
<evidence type="ECO:0000313" key="2">
    <source>
        <dbReference type="Proteomes" id="UP001364695"/>
    </source>
</evidence>
<keyword evidence="2" id="KW-1185">Reference proteome</keyword>
<dbReference type="Proteomes" id="UP001364695">
    <property type="component" value="Unassembled WGS sequence"/>
</dbReference>
<gene>
    <name evidence="1" type="ORF">RV045_04675</name>
</gene>
<reference evidence="1" key="1">
    <citation type="submission" date="2023-10" db="EMBL/GenBank/DDBJ databases">
        <title>Amphibacter perezi, gen. nov., sp. nov. a novel taxa of the family Comamonadaceae, class Betaproteobacteria isolated from the skin microbiota of Pelophylax perezi from different populations.</title>
        <authorList>
            <person name="Costa S."/>
            <person name="Proenca D.N."/>
            <person name="Lopes I."/>
            <person name="Morais P.V."/>
        </authorList>
    </citation>
    <scope>NUCLEOTIDE SEQUENCE</scope>
    <source>
        <strain evidence="1">SL12-8</strain>
    </source>
</reference>